<dbReference type="PANTHER" id="PTHR37201">
    <property type="entry name" value="WD REPEAT PROTEIN"/>
    <property type="match status" value="1"/>
</dbReference>
<dbReference type="KEGG" id="nau:109211094"/>
<keyword evidence="3" id="KW-1185">Reference proteome</keyword>
<name>A0A314KJR0_NICAT</name>
<dbReference type="Gramene" id="OIT29641">
    <property type="protein sequence ID" value="OIT29641"/>
    <property type="gene ID" value="A4A49_28965"/>
</dbReference>
<dbReference type="STRING" id="49451.A0A314KJR0"/>
<dbReference type="EMBL" id="MJEQ01001733">
    <property type="protein sequence ID" value="OIT29641.1"/>
    <property type="molecule type" value="Genomic_DNA"/>
</dbReference>
<protein>
    <submittedName>
        <fullName evidence="2">Uncharacterized protein</fullName>
    </submittedName>
</protein>
<dbReference type="PANTHER" id="PTHR37201:SF1">
    <property type="entry name" value="WD REPEAT PROTEIN"/>
    <property type="match status" value="1"/>
</dbReference>
<reference evidence="2" key="1">
    <citation type="submission" date="2016-11" db="EMBL/GenBank/DDBJ databases">
        <title>The genome of Nicotiana attenuata.</title>
        <authorList>
            <person name="Xu S."/>
            <person name="Brockmoeller T."/>
            <person name="Gaquerel E."/>
            <person name="Navarro A."/>
            <person name="Kuhl H."/>
            <person name="Gase K."/>
            <person name="Ling Z."/>
            <person name="Zhou W."/>
            <person name="Kreitzer C."/>
            <person name="Stanke M."/>
            <person name="Tang H."/>
            <person name="Lyons E."/>
            <person name="Pandey P."/>
            <person name="Pandey S.P."/>
            <person name="Timmermann B."/>
            <person name="Baldwin I.T."/>
        </authorList>
    </citation>
    <scope>NUCLEOTIDE SEQUENCE [LARGE SCALE GENOMIC DNA]</scope>
    <source>
        <strain evidence="2">UT</strain>
    </source>
</reference>
<organism evidence="2 3">
    <name type="scientific">Nicotiana attenuata</name>
    <name type="common">Coyote tobacco</name>
    <dbReference type="NCBI Taxonomy" id="49451"/>
    <lineage>
        <taxon>Eukaryota</taxon>
        <taxon>Viridiplantae</taxon>
        <taxon>Streptophyta</taxon>
        <taxon>Embryophyta</taxon>
        <taxon>Tracheophyta</taxon>
        <taxon>Spermatophyta</taxon>
        <taxon>Magnoliopsida</taxon>
        <taxon>eudicotyledons</taxon>
        <taxon>Gunneridae</taxon>
        <taxon>Pentapetalae</taxon>
        <taxon>asterids</taxon>
        <taxon>lamiids</taxon>
        <taxon>Solanales</taxon>
        <taxon>Solanaceae</taxon>
        <taxon>Nicotianoideae</taxon>
        <taxon>Nicotianeae</taxon>
        <taxon>Nicotiana</taxon>
    </lineage>
</organism>
<feature type="compositionally biased region" description="Polar residues" evidence="1">
    <location>
        <begin position="79"/>
        <end position="89"/>
    </location>
</feature>
<dbReference type="AlphaFoldDB" id="A0A314KJR0"/>
<gene>
    <name evidence="2" type="ORF">A4A49_28965</name>
</gene>
<evidence type="ECO:0000313" key="2">
    <source>
        <dbReference type="EMBL" id="OIT29641.1"/>
    </source>
</evidence>
<dbReference type="OrthoDB" id="505263at2759"/>
<dbReference type="Proteomes" id="UP000187609">
    <property type="component" value="Unassembled WGS sequence"/>
</dbReference>
<evidence type="ECO:0000313" key="3">
    <source>
        <dbReference type="Proteomes" id="UP000187609"/>
    </source>
</evidence>
<accession>A0A314KJR0</accession>
<sequence>MVFTPTSSLGYTCAFTMQYSQAAAAPERSCAAHNLVARPSICFSPKIIISQNRQPAINFNSKKFSSALPSSGLRSLSISRPANHSATRASSTSSSSSSSFSSSSSPWDEKPYQVLSNGKIVYLDEQDVVTFLDPPKELIPLDPSSYNPASYLWKKIEDIPEERRHRLLSLLNPRLISQAWEIAGTRYYNSKLVQKSASSLLAIGNTETVAEFWKCRTSGGPLQIAWLNFFKKVVFRTGDGRAYGRLISESVFSGLSNSFYPLYFTVSELKEVMSTEQPCDLAYEFKDGILDLPDFPRGFPKPAEHPWPFNDEIVIYVRHVGPGVMVGQAWQEGKALQQVPKKLCGEILMVKEYLSSQPQ</sequence>
<feature type="region of interest" description="Disordered" evidence="1">
    <location>
        <begin position="79"/>
        <end position="108"/>
    </location>
</feature>
<comment type="caution">
    <text evidence="2">The sequence shown here is derived from an EMBL/GenBank/DDBJ whole genome shotgun (WGS) entry which is preliminary data.</text>
</comment>
<evidence type="ECO:0000256" key="1">
    <source>
        <dbReference type="SAM" id="MobiDB-lite"/>
    </source>
</evidence>
<proteinExistence type="predicted"/>
<feature type="compositionally biased region" description="Low complexity" evidence="1">
    <location>
        <begin position="90"/>
        <end position="105"/>
    </location>
</feature>